<protein>
    <recommendedName>
        <fullName evidence="4">Cytochrome C oxidase subunit I</fullName>
    </recommendedName>
</protein>
<sequence length="126" mass="14680">MSQDDDTRELSPQAAAATVNEVEGFLLVQAEWDTARREGKEFADRLPWLTTAQHEEVARVYAEQRMRLTRRMLRTVVSRAHSLRDEYENRYTVLRVRLWKLSTLAVCSAVLWTVCLTTWVYSCLGE</sequence>
<proteinExistence type="predicted"/>
<dbReference type="OrthoDB" id="3855296at2"/>
<gene>
    <name evidence="2" type="ORF">FGD71_037760</name>
</gene>
<feature type="transmembrane region" description="Helical" evidence="1">
    <location>
        <begin position="98"/>
        <end position="121"/>
    </location>
</feature>
<keyword evidence="1" id="KW-0472">Membrane</keyword>
<evidence type="ECO:0000313" key="2">
    <source>
        <dbReference type="EMBL" id="TPQ17186.1"/>
    </source>
</evidence>
<keyword evidence="1" id="KW-0812">Transmembrane</keyword>
<keyword evidence="3" id="KW-1185">Reference proteome</keyword>
<evidence type="ECO:0000313" key="3">
    <source>
        <dbReference type="Proteomes" id="UP000317378"/>
    </source>
</evidence>
<dbReference type="AlphaFoldDB" id="A0A505DD76"/>
<dbReference type="EMBL" id="VCHX02000304">
    <property type="protein sequence ID" value="TPQ17186.1"/>
    <property type="molecule type" value="Genomic_DNA"/>
</dbReference>
<organism evidence="2 3">
    <name type="scientific">Streptomyces sporangiiformans</name>
    <dbReference type="NCBI Taxonomy" id="2315329"/>
    <lineage>
        <taxon>Bacteria</taxon>
        <taxon>Bacillati</taxon>
        <taxon>Actinomycetota</taxon>
        <taxon>Actinomycetes</taxon>
        <taxon>Kitasatosporales</taxon>
        <taxon>Streptomycetaceae</taxon>
        <taxon>Streptomyces</taxon>
    </lineage>
</organism>
<evidence type="ECO:0000256" key="1">
    <source>
        <dbReference type="SAM" id="Phobius"/>
    </source>
</evidence>
<keyword evidence="1" id="KW-1133">Transmembrane helix</keyword>
<accession>A0A505DD76</accession>
<comment type="caution">
    <text evidence="2">The sequence shown here is derived from an EMBL/GenBank/DDBJ whole genome shotgun (WGS) entry which is preliminary data.</text>
</comment>
<name>A0A505DD76_9ACTN</name>
<reference evidence="2 3" key="1">
    <citation type="submission" date="2019-06" db="EMBL/GenBank/DDBJ databases">
        <title>Streptomyces sporangiiformans sp. nov., a novel actinomycete isolated from soil in Mount Song.</title>
        <authorList>
            <person name="Han L."/>
        </authorList>
    </citation>
    <scope>NUCLEOTIDE SEQUENCE [LARGE SCALE GENOMIC DNA]</scope>
    <source>
        <strain evidence="2 3">NEAU-SSA 1</strain>
    </source>
</reference>
<dbReference type="RefSeq" id="WP_119105064.1">
    <property type="nucleotide sequence ID" value="NZ_QXMJ01000304.1"/>
</dbReference>
<dbReference type="Proteomes" id="UP000317378">
    <property type="component" value="Unassembled WGS sequence"/>
</dbReference>
<evidence type="ECO:0008006" key="4">
    <source>
        <dbReference type="Google" id="ProtNLM"/>
    </source>
</evidence>